<organism evidence="10 11">
    <name type="scientific">Arenicella chitinivorans</name>
    <dbReference type="NCBI Taxonomy" id="1329800"/>
    <lineage>
        <taxon>Bacteria</taxon>
        <taxon>Pseudomonadati</taxon>
        <taxon>Pseudomonadota</taxon>
        <taxon>Gammaproteobacteria</taxon>
        <taxon>Arenicellales</taxon>
        <taxon>Arenicellaceae</taxon>
        <taxon>Arenicella</taxon>
    </lineage>
</organism>
<dbReference type="Pfam" id="PF22643">
    <property type="entry name" value="NagA_N"/>
    <property type="match status" value="1"/>
</dbReference>
<evidence type="ECO:0000313" key="11">
    <source>
        <dbReference type="Proteomes" id="UP000614811"/>
    </source>
</evidence>
<gene>
    <name evidence="10" type="primary">nagA</name>
    <name evidence="10" type="ORF">GCM10008090_03000</name>
</gene>
<dbReference type="Pfam" id="PF01979">
    <property type="entry name" value="Amidohydro_1"/>
    <property type="match status" value="1"/>
</dbReference>
<dbReference type="Gene3D" id="3.20.20.140">
    <property type="entry name" value="Metal-dependent hydrolases"/>
    <property type="match status" value="1"/>
</dbReference>
<feature type="binding site" evidence="8">
    <location>
        <position position="194"/>
    </location>
    <ligand>
        <name>Zn(2+)</name>
        <dbReference type="ChEBI" id="CHEBI:29105"/>
    </ligand>
</feature>
<evidence type="ECO:0000256" key="7">
    <source>
        <dbReference type="PIRSR" id="PIRSR038994-2"/>
    </source>
</evidence>
<dbReference type="EMBL" id="BMXA01000001">
    <property type="protein sequence ID" value="GGZ98051.1"/>
    <property type="molecule type" value="Genomic_DNA"/>
</dbReference>
<evidence type="ECO:0000256" key="5">
    <source>
        <dbReference type="PIRNR" id="PIRNR038994"/>
    </source>
</evidence>
<dbReference type="InterPro" id="IPR032466">
    <property type="entry name" value="Metal_Hydrolase"/>
</dbReference>
<protein>
    <submittedName>
        <fullName evidence="10">N-acetylglucosamine-6-phosphate deacetylase</fullName>
    </submittedName>
</protein>
<name>A0A918RK43_9GAMM</name>
<feature type="binding site" evidence="7">
    <location>
        <position position="226"/>
    </location>
    <ligand>
        <name>substrate</name>
    </ligand>
</feature>
<comment type="caution">
    <text evidence="10">The sequence shown here is derived from an EMBL/GenBank/DDBJ whole genome shotgun (WGS) entry which is preliminary data.</text>
</comment>
<dbReference type="InterPro" id="IPR003764">
    <property type="entry name" value="GlcNAc_6-P_deAcase"/>
</dbReference>
<evidence type="ECO:0000256" key="3">
    <source>
        <dbReference type="ARBA" id="ARBA00022801"/>
    </source>
</evidence>
<dbReference type="FunFam" id="3.20.20.140:FF:000004">
    <property type="entry name" value="N-acetylglucosamine-6-phosphate deacetylase"/>
    <property type="match status" value="1"/>
</dbReference>
<reference evidence="10" key="2">
    <citation type="submission" date="2020-09" db="EMBL/GenBank/DDBJ databases">
        <authorList>
            <person name="Sun Q."/>
            <person name="Kim S."/>
        </authorList>
    </citation>
    <scope>NUCLEOTIDE SEQUENCE</scope>
    <source>
        <strain evidence="10">KCTC 12711</strain>
    </source>
</reference>
<feature type="binding site" evidence="7">
    <location>
        <begin position="218"/>
        <end position="219"/>
    </location>
    <ligand>
        <name>substrate</name>
    </ligand>
</feature>
<evidence type="ECO:0000256" key="2">
    <source>
        <dbReference type="ARBA" id="ARBA00022723"/>
    </source>
</evidence>
<comment type="cofactor">
    <cofactor evidence="8">
        <name>a divalent metal cation</name>
        <dbReference type="ChEBI" id="CHEBI:60240"/>
    </cofactor>
    <text evidence="8">Binds 1 divalent metal cation per subunit.</text>
</comment>
<evidence type="ECO:0000313" key="10">
    <source>
        <dbReference type="EMBL" id="GGZ98051.1"/>
    </source>
</evidence>
<feature type="active site" description="Proton donor/acceptor" evidence="6">
    <location>
        <position position="273"/>
    </location>
</feature>
<evidence type="ECO:0000259" key="9">
    <source>
        <dbReference type="Pfam" id="PF01979"/>
    </source>
</evidence>
<dbReference type="SUPFAM" id="SSF51338">
    <property type="entry name" value="Composite domain of metallo-dependent hydrolases"/>
    <property type="match status" value="1"/>
</dbReference>
<dbReference type="InterPro" id="IPR011059">
    <property type="entry name" value="Metal-dep_hydrolase_composite"/>
</dbReference>
<dbReference type="AlphaFoldDB" id="A0A918RK43"/>
<feature type="binding site" evidence="7">
    <location>
        <position position="141"/>
    </location>
    <ligand>
        <name>substrate</name>
    </ligand>
</feature>
<keyword evidence="2 8" id="KW-0479">Metal-binding</keyword>
<evidence type="ECO:0000256" key="8">
    <source>
        <dbReference type="PIRSR" id="PIRSR038994-3"/>
    </source>
</evidence>
<comment type="similarity">
    <text evidence="1 5">Belongs to the metallo-dependent hydrolases superfamily. NagA family.</text>
</comment>
<evidence type="ECO:0000256" key="1">
    <source>
        <dbReference type="ARBA" id="ARBA00010716"/>
    </source>
</evidence>
<dbReference type="PANTHER" id="PTHR11113">
    <property type="entry name" value="N-ACETYLGLUCOSAMINE-6-PHOSPHATE DEACETYLASE"/>
    <property type="match status" value="1"/>
</dbReference>
<feature type="binding site" evidence="8">
    <location>
        <position position="215"/>
    </location>
    <ligand>
        <name>Zn(2+)</name>
        <dbReference type="ChEBI" id="CHEBI:29105"/>
    </ligand>
</feature>
<feature type="domain" description="Amidohydrolase-related" evidence="9">
    <location>
        <begin position="53"/>
        <end position="376"/>
    </location>
</feature>
<reference evidence="10" key="1">
    <citation type="journal article" date="2014" name="Int. J. Syst. Evol. Microbiol.">
        <title>Complete genome sequence of Corynebacterium casei LMG S-19264T (=DSM 44701T), isolated from a smear-ripened cheese.</title>
        <authorList>
            <consortium name="US DOE Joint Genome Institute (JGI-PGF)"/>
            <person name="Walter F."/>
            <person name="Albersmeier A."/>
            <person name="Kalinowski J."/>
            <person name="Ruckert C."/>
        </authorList>
    </citation>
    <scope>NUCLEOTIDE SEQUENCE</scope>
    <source>
        <strain evidence="10">KCTC 12711</strain>
    </source>
</reference>
<keyword evidence="11" id="KW-1185">Reference proteome</keyword>
<dbReference type="Gene3D" id="2.30.40.10">
    <property type="entry name" value="Urease, subunit C, domain 1"/>
    <property type="match status" value="1"/>
</dbReference>
<feature type="binding site" evidence="8">
    <location>
        <position position="130"/>
    </location>
    <ligand>
        <name>Zn(2+)</name>
        <dbReference type="ChEBI" id="CHEBI:29105"/>
    </ligand>
</feature>
<proteinExistence type="inferred from homology"/>
<dbReference type="SUPFAM" id="SSF51556">
    <property type="entry name" value="Metallo-dependent hydrolases"/>
    <property type="match status" value="1"/>
</dbReference>
<dbReference type="NCBIfam" id="TIGR00221">
    <property type="entry name" value="nagA"/>
    <property type="match status" value="1"/>
</dbReference>
<dbReference type="GO" id="GO:0046872">
    <property type="term" value="F:metal ion binding"/>
    <property type="evidence" value="ECO:0007669"/>
    <property type="project" value="UniProtKB-KW"/>
</dbReference>
<accession>A0A918RK43</accession>
<dbReference type="PIRSF" id="PIRSF038994">
    <property type="entry name" value="NagA"/>
    <property type="match status" value="1"/>
</dbReference>
<dbReference type="InterPro" id="IPR006680">
    <property type="entry name" value="Amidohydro-rel"/>
</dbReference>
<dbReference type="GO" id="GO:0006046">
    <property type="term" value="P:N-acetylglucosamine catabolic process"/>
    <property type="evidence" value="ECO:0007669"/>
    <property type="project" value="TreeGrafter"/>
</dbReference>
<evidence type="ECO:0000256" key="4">
    <source>
        <dbReference type="ARBA" id="ARBA00023277"/>
    </source>
</evidence>
<feature type="binding site" evidence="7">
    <location>
        <position position="250"/>
    </location>
    <ligand>
        <name>substrate</name>
    </ligand>
</feature>
<dbReference type="Proteomes" id="UP000614811">
    <property type="component" value="Unassembled WGS sequence"/>
</dbReference>
<keyword evidence="3 5" id="KW-0378">Hydrolase</keyword>
<keyword evidence="4 5" id="KW-0119">Carbohydrate metabolism</keyword>
<dbReference type="GO" id="GO:0008448">
    <property type="term" value="F:N-acetylglucosamine-6-phosphate deacetylase activity"/>
    <property type="evidence" value="ECO:0007669"/>
    <property type="project" value="InterPro"/>
</dbReference>
<dbReference type="PANTHER" id="PTHR11113:SF14">
    <property type="entry name" value="N-ACETYLGLUCOSAMINE-6-PHOSPHATE DEACETYLASE"/>
    <property type="match status" value="1"/>
</dbReference>
<dbReference type="CDD" id="cd00854">
    <property type="entry name" value="NagA"/>
    <property type="match status" value="1"/>
</dbReference>
<evidence type="ECO:0000256" key="6">
    <source>
        <dbReference type="PIRSR" id="PIRSR038994-1"/>
    </source>
</evidence>
<sequence length="387" mass="41415">MTEFALQADRIFNGDQFLENHAVVVEQNRISAVTARSELPSDMVVENLGSGVLAPGFIDWQVNGGGGVLFNNDTTVNGIRRILRGHYQGGTTGLLPTLISDTQSARGLAVMATRAAIAEGEQSVLGLHLEGPYFAAAKRGTHHEAFMASPSDAEIAWLIDNADLPLLVTLAPEVVGCQQIQRLSDAGVIVCAGHTNADAATVNKALRAGLRGFTHLYNAMRPATGREPGVVGAALVDRQAWCGIIADGHHVHADMIRLAWHAKPTGKLCLVSDAMATVGGVHRSFELYGQTITERDGRLLNSEGNLAGSAITMIDAVRIAHQLAGIELGEVLRMASLYPAEFLRQPKLGLVKPGYRADLVHFNSEFQVQQTWVAGQAKLPSNKRVLS</sequence>
<dbReference type="RefSeq" id="WP_189398238.1">
    <property type="nucleotide sequence ID" value="NZ_BMXA01000001.1"/>
</dbReference>
<feature type="binding site" evidence="7">
    <location>
        <begin position="306"/>
        <end position="308"/>
    </location>
    <ligand>
        <name>substrate</name>
    </ligand>
</feature>